<comment type="pathway">
    <text evidence="2 12">Cell wall biogenesis; peptidoglycan biosynthesis.</text>
</comment>
<dbReference type="NCBIfam" id="TIGR01072">
    <property type="entry name" value="murA"/>
    <property type="match status" value="1"/>
</dbReference>
<dbReference type="InterPro" id="IPR005750">
    <property type="entry name" value="UDP_GlcNAc_COvinyl_MurA"/>
</dbReference>
<dbReference type="PANTHER" id="PTHR43783:SF1">
    <property type="entry name" value="UDP-N-ACETYLGLUCOSAMINE 1-CARBOXYVINYLTRANSFERASE"/>
    <property type="match status" value="1"/>
</dbReference>
<accession>A0A7C4GGF1</accession>
<protein>
    <recommendedName>
        <fullName evidence="12">UDP-N-acetylglucosamine 1-carboxyvinyltransferase</fullName>
        <ecNumber evidence="12">2.5.1.7</ecNumber>
    </recommendedName>
    <alternativeName>
        <fullName evidence="12">Enoylpyruvate transferase</fullName>
    </alternativeName>
    <alternativeName>
        <fullName evidence="12">UDP-N-acetylglucosamine enolpyruvyl transferase</fullName>
        <shortName evidence="12">EPT</shortName>
    </alternativeName>
</protein>
<dbReference type="GO" id="GO:0071555">
    <property type="term" value="P:cell wall organization"/>
    <property type="evidence" value="ECO:0007669"/>
    <property type="project" value="UniProtKB-KW"/>
</dbReference>
<dbReference type="FunFam" id="3.65.10.10:FF:000001">
    <property type="entry name" value="UDP-N-acetylglucosamine 1-carboxyvinyltransferase"/>
    <property type="match status" value="1"/>
</dbReference>
<dbReference type="HAMAP" id="MF_00111">
    <property type="entry name" value="MurA"/>
    <property type="match status" value="1"/>
</dbReference>
<feature type="binding site" evidence="12">
    <location>
        <position position="329"/>
    </location>
    <ligand>
        <name>UDP-N-acetyl-alpha-D-glucosamine</name>
        <dbReference type="ChEBI" id="CHEBI:57705"/>
    </ligand>
</feature>
<dbReference type="InterPro" id="IPR013792">
    <property type="entry name" value="RNA3'P_cycl/enolpyr_Trfase_a/b"/>
</dbReference>
<evidence type="ECO:0000256" key="10">
    <source>
        <dbReference type="ARBA" id="ARBA00038367"/>
    </source>
</evidence>
<dbReference type="InterPro" id="IPR036968">
    <property type="entry name" value="Enolpyruvate_Tfrase_sf"/>
</dbReference>
<dbReference type="Pfam" id="PF00275">
    <property type="entry name" value="EPSP_synthase"/>
    <property type="match status" value="1"/>
</dbReference>
<evidence type="ECO:0000256" key="3">
    <source>
        <dbReference type="ARBA" id="ARBA00022490"/>
    </source>
</evidence>
<keyword evidence="4 12" id="KW-0132">Cell division</keyword>
<feature type="binding site" evidence="12">
    <location>
        <position position="92"/>
    </location>
    <ligand>
        <name>UDP-N-acetyl-alpha-D-glucosamine</name>
        <dbReference type="ChEBI" id="CHEBI:57705"/>
    </ligand>
</feature>
<dbReference type="GO" id="GO:0005737">
    <property type="term" value="C:cytoplasm"/>
    <property type="evidence" value="ECO:0007669"/>
    <property type="project" value="UniProtKB-SubCell"/>
</dbReference>
<evidence type="ECO:0000256" key="11">
    <source>
        <dbReference type="ARBA" id="ARBA00047527"/>
    </source>
</evidence>
<dbReference type="PANTHER" id="PTHR43783">
    <property type="entry name" value="UDP-N-ACETYLGLUCOSAMINE 1-CARBOXYVINYLTRANSFERASE"/>
    <property type="match status" value="1"/>
</dbReference>
<dbReference type="AlphaFoldDB" id="A0A7C4GGF1"/>
<evidence type="ECO:0000256" key="7">
    <source>
        <dbReference type="ARBA" id="ARBA00022984"/>
    </source>
</evidence>
<evidence type="ECO:0000256" key="12">
    <source>
        <dbReference type="HAMAP-Rule" id="MF_00111"/>
    </source>
</evidence>
<comment type="catalytic activity">
    <reaction evidence="11 12">
        <text>phosphoenolpyruvate + UDP-N-acetyl-alpha-D-glucosamine = UDP-N-acetyl-3-O-(1-carboxyvinyl)-alpha-D-glucosamine + phosphate</text>
        <dbReference type="Rhea" id="RHEA:18681"/>
        <dbReference type="ChEBI" id="CHEBI:43474"/>
        <dbReference type="ChEBI" id="CHEBI:57705"/>
        <dbReference type="ChEBI" id="CHEBI:58702"/>
        <dbReference type="ChEBI" id="CHEBI:68483"/>
        <dbReference type="EC" id="2.5.1.7"/>
    </reaction>
</comment>
<comment type="caution">
    <text evidence="14">The sequence shown here is derived from an EMBL/GenBank/DDBJ whole genome shotgun (WGS) entry which is preliminary data.</text>
</comment>
<dbReference type="GO" id="GO:0008360">
    <property type="term" value="P:regulation of cell shape"/>
    <property type="evidence" value="ECO:0007669"/>
    <property type="project" value="UniProtKB-KW"/>
</dbReference>
<evidence type="ECO:0000256" key="9">
    <source>
        <dbReference type="ARBA" id="ARBA00023316"/>
    </source>
</evidence>
<dbReference type="UniPathway" id="UPA00219"/>
<comment type="function">
    <text evidence="12">Cell wall formation. Adds enolpyruvyl to UDP-N-acetylglucosamine.</text>
</comment>
<sequence length="420" mass="44061">MDRFLIRGGRPLKGRLTAAAAKNAVLPILAACLLTDETCTIRSVPALEDVAAMLGLLETLGVKVVRRGRTIEITAAGKIALGAPYDIVRKMRASYYVLGPLLARFGECRVSLPGGCAIGPRPVDLHLRGIEALGAQVNLEHGYIHARGRPLEGNTMLLEGSHGPSVGATANTLMAAVLARGKTVIQSAACEPEIADLARFLNRMGAQVRGAGTPTITIQGVKRLHGAACRPIPDRIEVGTLAVAAAITGGEIEIAGCRPAHLGAVVEKLREAGAAVETSRTGICVAMSGRPGPVQLATAPFPGFPTDLQAQFMALLCLGRGTSVISEGIFENRFLHALELNRMGADIAISGNVAVVNGVEKLSSAQVMASDLRASAALVLAGLAAKGETEILRIYHLDRGYEKLDRKLGRVGADIRRIHD</sequence>
<dbReference type="InterPro" id="IPR050068">
    <property type="entry name" value="MurA_subfamily"/>
</dbReference>
<evidence type="ECO:0000256" key="5">
    <source>
        <dbReference type="ARBA" id="ARBA00022679"/>
    </source>
</evidence>
<feature type="binding site" evidence="12">
    <location>
        <begin position="121"/>
        <end position="125"/>
    </location>
    <ligand>
        <name>UDP-N-acetyl-alpha-D-glucosamine</name>
        <dbReference type="ChEBI" id="CHEBI:57705"/>
    </ligand>
</feature>
<evidence type="ECO:0000256" key="4">
    <source>
        <dbReference type="ARBA" id="ARBA00022618"/>
    </source>
</evidence>
<feature type="active site" description="Proton donor" evidence="12">
    <location>
        <position position="116"/>
    </location>
</feature>
<comment type="subcellular location">
    <subcellularLocation>
        <location evidence="1 12">Cytoplasm</location>
    </subcellularLocation>
</comment>
<evidence type="ECO:0000313" key="14">
    <source>
        <dbReference type="EMBL" id="HGK29061.1"/>
    </source>
</evidence>
<dbReference type="GO" id="GO:0009252">
    <property type="term" value="P:peptidoglycan biosynthetic process"/>
    <property type="evidence" value="ECO:0007669"/>
    <property type="project" value="UniProtKB-UniRule"/>
</dbReference>
<feature type="binding site" evidence="12">
    <location>
        <begin position="22"/>
        <end position="23"/>
    </location>
    <ligand>
        <name>phosphoenolpyruvate</name>
        <dbReference type="ChEBI" id="CHEBI:58702"/>
    </ligand>
</feature>
<evidence type="ECO:0000256" key="2">
    <source>
        <dbReference type="ARBA" id="ARBA00004752"/>
    </source>
</evidence>
<keyword evidence="8 12" id="KW-0131">Cell cycle</keyword>
<keyword evidence="7 12" id="KW-0573">Peptidoglycan synthesis</keyword>
<dbReference type="SUPFAM" id="SSF55205">
    <property type="entry name" value="EPT/RTPC-like"/>
    <property type="match status" value="1"/>
</dbReference>
<feature type="modified residue" description="2-(S-cysteinyl)pyruvic acid O-phosphothioketal" evidence="12">
    <location>
        <position position="116"/>
    </location>
</feature>
<dbReference type="GO" id="GO:0008760">
    <property type="term" value="F:UDP-N-acetylglucosamine 1-carboxyvinyltransferase activity"/>
    <property type="evidence" value="ECO:0007669"/>
    <property type="project" value="UniProtKB-UniRule"/>
</dbReference>
<keyword evidence="9 12" id="KW-0961">Cell wall biogenesis/degradation</keyword>
<reference evidence="14" key="1">
    <citation type="journal article" date="2020" name="mSystems">
        <title>Genome- and Community-Level Interaction Insights into Carbon Utilization and Element Cycling Functions of Hydrothermarchaeota in Hydrothermal Sediment.</title>
        <authorList>
            <person name="Zhou Z."/>
            <person name="Liu Y."/>
            <person name="Xu W."/>
            <person name="Pan J."/>
            <person name="Luo Z.H."/>
            <person name="Li M."/>
        </authorList>
    </citation>
    <scope>NUCLEOTIDE SEQUENCE [LARGE SCALE GENOMIC DNA]</scope>
    <source>
        <strain evidence="14">SpSt-488</strain>
    </source>
</reference>
<comment type="caution">
    <text evidence="12">Lacks conserved residue(s) required for the propagation of feature annotation.</text>
</comment>
<keyword evidence="12" id="KW-0670">Pyruvate</keyword>
<dbReference type="GO" id="GO:0019277">
    <property type="term" value="P:UDP-N-acetylgalactosamine biosynthetic process"/>
    <property type="evidence" value="ECO:0007669"/>
    <property type="project" value="InterPro"/>
</dbReference>
<name>A0A7C4GGF1_UNCW3</name>
<comment type="similarity">
    <text evidence="10 12">Belongs to the EPSP synthase family. MurA subfamily.</text>
</comment>
<gene>
    <name evidence="12 14" type="primary">murA</name>
    <name evidence="14" type="ORF">ENS41_08985</name>
</gene>
<evidence type="ECO:0000256" key="8">
    <source>
        <dbReference type="ARBA" id="ARBA00023306"/>
    </source>
</evidence>
<dbReference type="InterPro" id="IPR001986">
    <property type="entry name" value="Enolpyruvate_Tfrase_dom"/>
</dbReference>
<keyword evidence="3 12" id="KW-0963">Cytoplasm</keyword>
<dbReference type="GO" id="GO:0051301">
    <property type="term" value="P:cell division"/>
    <property type="evidence" value="ECO:0007669"/>
    <property type="project" value="UniProtKB-KW"/>
</dbReference>
<proteinExistence type="inferred from homology"/>
<keyword evidence="5 12" id="KW-0808">Transferase</keyword>
<dbReference type="NCBIfam" id="NF006873">
    <property type="entry name" value="PRK09369.1"/>
    <property type="match status" value="1"/>
</dbReference>
<evidence type="ECO:0000256" key="6">
    <source>
        <dbReference type="ARBA" id="ARBA00022960"/>
    </source>
</evidence>
<evidence type="ECO:0000256" key="1">
    <source>
        <dbReference type="ARBA" id="ARBA00004496"/>
    </source>
</evidence>
<organism evidence="14">
    <name type="scientific">candidate division WOR-3 bacterium</name>
    <dbReference type="NCBI Taxonomy" id="2052148"/>
    <lineage>
        <taxon>Bacteria</taxon>
        <taxon>Bacteria division WOR-3</taxon>
    </lineage>
</organism>
<evidence type="ECO:0000259" key="13">
    <source>
        <dbReference type="Pfam" id="PF00275"/>
    </source>
</evidence>
<feature type="domain" description="Enolpyruvate transferase" evidence="13">
    <location>
        <begin position="7"/>
        <end position="408"/>
    </location>
</feature>
<dbReference type="EC" id="2.5.1.7" evidence="12"/>
<keyword evidence="6 12" id="KW-0133">Cell shape</keyword>
<dbReference type="CDD" id="cd01555">
    <property type="entry name" value="UdpNAET"/>
    <property type="match status" value="1"/>
</dbReference>
<dbReference type="EMBL" id="DSUT01000188">
    <property type="protein sequence ID" value="HGK29061.1"/>
    <property type="molecule type" value="Genomic_DNA"/>
</dbReference>
<feature type="binding site" evidence="12">
    <location>
        <position position="307"/>
    </location>
    <ligand>
        <name>UDP-N-acetyl-alpha-D-glucosamine</name>
        <dbReference type="ChEBI" id="CHEBI:57705"/>
    </ligand>
</feature>
<dbReference type="Gene3D" id="3.65.10.10">
    <property type="entry name" value="Enolpyruvate transferase domain"/>
    <property type="match status" value="2"/>
</dbReference>